<dbReference type="SUPFAM" id="SSF52540">
    <property type="entry name" value="P-loop containing nucleoside triphosphate hydrolases"/>
    <property type="match status" value="1"/>
</dbReference>
<gene>
    <name evidence="3" type="ORF">V3330_16640</name>
</gene>
<organism evidence="3 4">
    <name type="scientific">Elongatibacter sediminis</name>
    <dbReference type="NCBI Taxonomy" id="3119006"/>
    <lineage>
        <taxon>Bacteria</taxon>
        <taxon>Pseudomonadati</taxon>
        <taxon>Pseudomonadota</taxon>
        <taxon>Gammaproteobacteria</taxon>
        <taxon>Chromatiales</taxon>
        <taxon>Wenzhouxiangellaceae</taxon>
        <taxon>Elongatibacter</taxon>
    </lineage>
</organism>
<dbReference type="RefSeq" id="WP_354696586.1">
    <property type="nucleotide sequence ID" value="NZ_JAZHOG010000012.1"/>
</dbReference>
<keyword evidence="4" id="KW-1185">Reference proteome</keyword>
<dbReference type="PIRSF" id="PIRSF026760">
    <property type="entry name" value="UCP026760"/>
    <property type="match status" value="1"/>
</dbReference>
<dbReference type="Proteomes" id="UP001359886">
    <property type="component" value="Unassembled WGS sequence"/>
</dbReference>
<dbReference type="EMBL" id="JAZHOG010000012">
    <property type="protein sequence ID" value="MEJ8569261.1"/>
    <property type="molecule type" value="Genomic_DNA"/>
</dbReference>
<dbReference type="InterPro" id="IPR011669">
    <property type="entry name" value="DgcN-like"/>
</dbReference>
<evidence type="ECO:0000313" key="3">
    <source>
        <dbReference type="EMBL" id="MEJ8569261.1"/>
    </source>
</evidence>
<dbReference type="Pfam" id="PF17396">
    <property type="entry name" value="DUF1611_N"/>
    <property type="match status" value="1"/>
</dbReference>
<evidence type="ECO:0000259" key="1">
    <source>
        <dbReference type="Pfam" id="PF07755"/>
    </source>
</evidence>
<reference evidence="3 4" key="1">
    <citation type="submission" date="2024-02" db="EMBL/GenBank/DDBJ databases">
        <title>A novel Wenzhouxiangellaceae bacterium, isolated from coastal sediments.</title>
        <authorList>
            <person name="Du Z.-J."/>
            <person name="Ye Y.-Q."/>
            <person name="Zhang X.-Y."/>
        </authorList>
    </citation>
    <scope>NUCLEOTIDE SEQUENCE [LARGE SCALE GENOMIC DNA]</scope>
    <source>
        <strain evidence="3 4">CH-27</strain>
    </source>
</reference>
<sequence>MLFLGEESNPKFAKTATGIHYWRPELCGGVYHFAKSTLDYGLPVMDVQEAADSGLKTMIIGVAPPGGKIQDEWISILTEALRAGLDLAAGLHTRLNDVPELADAARTHGRTIYDVRQPRAQYPVGTGRKRSGMRLLTVGTECGVGKKYTALAIEREMRQRGQNGTFRATGQTGIMIAGQGVCIDAVVADFVSGAAETLSPDNDSSHWDIIEGQGSLFHPSYACVALGLLHGSQPDAIVLCHDASRREVIGLKGYVVPELAHCIEVNLQLARLTNPNVTCKGVSINTSCMEEDAAADYLAETSGKLGLPAVDPVRFGVRPIVDEILNTSEPVARPALAIENHAES</sequence>
<comment type="caution">
    <text evidence="3">The sequence shown here is derived from an EMBL/GenBank/DDBJ whole genome shotgun (WGS) entry which is preliminary data.</text>
</comment>
<dbReference type="Pfam" id="PF07755">
    <property type="entry name" value="DUF1611"/>
    <property type="match status" value="1"/>
</dbReference>
<feature type="domain" description="D-glutamate N-acetyltransferase-like C-terminal" evidence="1">
    <location>
        <begin position="124"/>
        <end position="321"/>
    </location>
</feature>
<proteinExistence type="predicted"/>
<dbReference type="InterPro" id="IPR035402">
    <property type="entry name" value="DgcN-like_N"/>
</dbReference>
<protein>
    <submittedName>
        <fullName evidence="3">DUF1611 domain-containing protein</fullName>
    </submittedName>
</protein>
<dbReference type="InterPro" id="IPR035086">
    <property type="entry name" value="DgcN-like_C"/>
</dbReference>
<evidence type="ECO:0000259" key="2">
    <source>
        <dbReference type="Pfam" id="PF17396"/>
    </source>
</evidence>
<dbReference type="PANTHER" id="PTHR40690">
    <property type="entry name" value="GLL3100 PROTEIN"/>
    <property type="match status" value="1"/>
</dbReference>
<dbReference type="InterPro" id="IPR027417">
    <property type="entry name" value="P-loop_NTPase"/>
</dbReference>
<dbReference type="Gene3D" id="3.40.50.720">
    <property type="entry name" value="NAD(P)-binding Rossmann-like Domain"/>
    <property type="match status" value="1"/>
</dbReference>
<name>A0AAW9RNZ5_9GAMM</name>
<evidence type="ECO:0000313" key="4">
    <source>
        <dbReference type="Proteomes" id="UP001359886"/>
    </source>
</evidence>
<feature type="domain" description="D-glutamate N-acetyltransferase-like N-terminal" evidence="2">
    <location>
        <begin position="40"/>
        <end position="118"/>
    </location>
</feature>
<dbReference type="Gene3D" id="3.40.50.300">
    <property type="entry name" value="P-loop containing nucleotide triphosphate hydrolases"/>
    <property type="match status" value="1"/>
</dbReference>
<dbReference type="AlphaFoldDB" id="A0AAW9RNZ5"/>
<dbReference type="PANTHER" id="PTHR40690:SF1">
    <property type="entry name" value="DUF1611 DOMAIN-CONTAINING PROTEIN"/>
    <property type="match status" value="1"/>
</dbReference>
<accession>A0AAW9RNZ5</accession>